<proteinExistence type="inferred from homology"/>
<dbReference type="FunFam" id="3.40.50.720:FF:000203">
    <property type="entry name" value="D-3-phosphoglycerate dehydrogenase (SerA)"/>
    <property type="match status" value="1"/>
</dbReference>
<dbReference type="GO" id="GO:0016618">
    <property type="term" value="F:hydroxypyruvate reductase [NAD(P)H] activity"/>
    <property type="evidence" value="ECO:0007669"/>
    <property type="project" value="TreeGrafter"/>
</dbReference>
<organism evidence="7 8">
    <name type="scientific">Cochliobolus sativus</name>
    <name type="common">Common root rot and spot blotch fungus</name>
    <name type="synonym">Bipolaris sorokiniana</name>
    <dbReference type="NCBI Taxonomy" id="45130"/>
    <lineage>
        <taxon>Eukaryota</taxon>
        <taxon>Fungi</taxon>
        <taxon>Dikarya</taxon>
        <taxon>Ascomycota</taxon>
        <taxon>Pezizomycotina</taxon>
        <taxon>Dothideomycetes</taxon>
        <taxon>Pleosporomycetidae</taxon>
        <taxon>Pleosporales</taxon>
        <taxon>Pleosporineae</taxon>
        <taxon>Pleosporaceae</taxon>
        <taxon>Bipolaris</taxon>
    </lineage>
</organism>
<feature type="domain" description="D-isomer specific 2-hydroxyacid dehydrogenase catalytic" evidence="5">
    <location>
        <begin position="61"/>
        <end position="355"/>
    </location>
</feature>
<accession>A0A8H5ZLE8</accession>
<dbReference type="InterPro" id="IPR029753">
    <property type="entry name" value="D-isomer_DH_CS"/>
</dbReference>
<evidence type="ECO:0000313" key="7">
    <source>
        <dbReference type="EMBL" id="KAF5851512.1"/>
    </source>
</evidence>
<sequence length="356" mass="38777">MWAFGAVGTLRKLRLQEEVAIGHDRGVFFGSGRYCRIDSPAESPSASKGIKPTVYLLDTFHPTAVKHAQSLFDAILPDDSRHAEWREKAEYLLIRSSYLTADDVKSAPRLKALGKQGVGIDKIDAAACRERNIKIFNTPGVNAQAVAETVLTLTMSVARQVGRIIALQSAGQTIPKEKCSGLIVSQKTIGIVGMGNIGQKVAKIFQGGLGCSIIAYDPLLPEDAWADIPHTRAKSLEEVLEISDVVTLHIPLLPQTRNLIDYTQISRMKRNAILINTARGGIINEADLERALKEELIFGAGLDCHEQEPPTQERYGGLWGTGRVVSTPHIGAATAQTQMETAMAAIDRLAEYIRSQ</sequence>
<dbReference type="GO" id="GO:0005829">
    <property type="term" value="C:cytosol"/>
    <property type="evidence" value="ECO:0007669"/>
    <property type="project" value="TreeGrafter"/>
</dbReference>
<dbReference type="InterPro" id="IPR036291">
    <property type="entry name" value="NAD(P)-bd_dom_sf"/>
</dbReference>
<dbReference type="EMBL" id="WNKQ01000005">
    <property type="protein sequence ID" value="KAF5851512.1"/>
    <property type="molecule type" value="Genomic_DNA"/>
</dbReference>
<dbReference type="PANTHER" id="PTHR10996:SF264">
    <property type="entry name" value="HYPOTHETICAL D-ISOMER SPECIFIC 2-HYDROXYACID DEHYDROGENASE (EUROFUNG)"/>
    <property type="match status" value="1"/>
</dbReference>
<comment type="similarity">
    <text evidence="1 4">Belongs to the D-isomer specific 2-hydroxyacid dehydrogenase family.</text>
</comment>
<dbReference type="PANTHER" id="PTHR10996">
    <property type="entry name" value="2-HYDROXYACID DEHYDROGENASE-RELATED"/>
    <property type="match status" value="1"/>
</dbReference>
<dbReference type="SUPFAM" id="SSF51735">
    <property type="entry name" value="NAD(P)-binding Rossmann-fold domains"/>
    <property type="match status" value="1"/>
</dbReference>
<dbReference type="PROSITE" id="PS00670">
    <property type="entry name" value="D_2_HYDROXYACID_DH_2"/>
    <property type="match status" value="1"/>
</dbReference>
<reference evidence="7" key="1">
    <citation type="submission" date="2019-11" db="EMBL/GenBank/DDBJ databases">
        <title>Bipolaris sorokiniana Genome sequencing.</title>
        <authorList>
            <person name="Wang H."/>
        </authorList>
    </citation>
    <scope>NUCLEOTIDE SEQUENCE</scope>
</reference>
<evidence type="ECO:0000256" key="1">
    <source>
        <dbReference type="ARBA" id="ARBA00005854"/>
    </source>
</evidence>
<evidence type="ECO:0000256" key="2">
    <source>
        <dbReference type="ARBA" id="ARBA00023002"/>
    </source>
</evidence>
<evidence type="ECO:0008006" key="9">
    <source>
        <dbReference type="Google" id="ProtNLM"/>
    </source>
</evidence>
<protein>
    <recommendedName>
        <fullName evidence="9">D-3-phosphoglycerate dehydrogenase</fullName>
    </recommendedName>
</protein>
<feature type="domain" description="D-isomer specific 2-hydroxyacid dehydrogenase NAD-binding" evidence="6">
    <location>
        <begin position="152"/>
        <end position="331"/>
    </location>
</feature>
<dbReference type="InterPro" id="IPR006140">
    <property type="entry name" value="D-isomer_DH_NAD-bd"/>
</dbReference>
<dbReference type="Pfam" id="PF00389">
    <property type="entry name" value="2-Hacid_dh"/>
    <property type="match status" value="1"/>
</dbReference>
<evidence type="ECO:0000259" key="5">
    <source>
        <dbReference type="Pfam" id="PF00389"/>
    </source>
</evidence>
<dbReference type="PROSITE" id="PS00671">
    <property type="entry name" value="D_2_HYDROXYACID_DH_3"/>
    <property type="match status" value="1"/>
</dbReference>
<evidence type="ECO:0000313" key="8">
    <source>
        <dbReference type="Proteomes" id="UP000624244"/>
    </source>
</evidence>
<evidence type="ECO:0000256" key="4">
    <source>
        <dbReference type="RuleBase" id="RU003719"/>
    </source>
</evidence>
<name>A0A8H5ZLE8_COCSA</name>
<evidence type="ECO:0000259" key="6">
    <source>
        <dbReference type="Pfam" id="PF02826"/>
    </source>
</evidence>
<dbReference type="GO" id="GO:0030267">
    <property type="term" value="F:glyoxylate reductase (NADPH) activity"/>
    <property type="evidence" value="ECO:0007669"/>
    <property type="project" value="TreeGrafter"/>
</dbReference>
<dbReference type="InterPro" id="IPR029752">
    <property type="entry name" value="D-isomer_DH_CS1"/>
</dbReference>
<dbReference type="PROSITE" id="PS00065">
    <property type="entry name" value="D_2_HYDROXYACID_DH_1"/>
    <property type="match status" value="1"/>
</dbReference>
<dbReference type="SUPFAM" id="SSF52283">
    <property type="entry name" value="Formate/glycerate dehydrogenase catalytic domain-like"/>
    <property type="match status" value="1"/>
</dbReference>
<dbReference type="Gene3D" id="3.40.50.720">
    <property type="entry name" value="NAD(P)-binding Rossmann-like Domain"/>
    <property type="match status" value="2"/>
</dbReference>
<keyword evidence="3" id="KW-0520">NAD</keyword>
<comment type="caution">
    <text evidence="7">The sequence shown here is derived from an EMBL/GenBank/DDBJ whole genome shotgun (WGS) entry which is preliminary data.</text>
</comment>
<evidence type="ECO:0000256" key="3">
    <source>
        <dbReference type="ARBA" id="ARBA00023027"/>
    </source>
</evidence>
<keyword evidence="2 4" id="KW-0560">Oxidoreductase</keyword>
<dbReference type="GO" id="GO:0051287">
    <property type="term" value="F:NAD binding"/>
    <property type="evidence" value="ECO:0007669"/>
    <property type="project" value="InterPro"/>
</dbReference>
<dbReference type="AlphaFoldDB" id="A0A8H5ZLE8"/>
<gene>
    <name evidence="7" type="ORF">GGP41_004320</name>
</gene>
<dbReference type="InterPro" id="IPR006139">
    <property type="entry name" value="D-isomer_2_OHA_DH_cat_dom"/>
</dbReference>
<dbReference type="Pfam" id="PF02826">
    <property type="entry name" value="2-Hacid_dh_C"/>
    <property type="match status" value="1"/>
</dbReference>
<dbReference type="InterPro" id="IPR050223">
    <property type="entry name" value="D-isomer_2-hydroxyacid_DH"/>
</dbReference>
<dbReference type="Proteomes" id="UP000624244">
    <property type="component" value="Unassembled WGS sequence"/>
</dbReference>